<dbReference type="RefSeq" id="WP_145090078.1">
    <property type="nucleotide sequence ID" value="NZ_CP036274.1"/>
</dbReference>
<evidence type="ECO:0000256" key="1">
    <source>
        <dbReference type="SAM" id="MobiDB-lite"/>
    </source>
</evidence>
<accession>A0A517YD87</accession>
<gene>
    <name evidence="3" type="ORF">ETAA8_32970</name>
</gene>
<dbReference type="Pfam" id="PF16242">
    <property type="entry name" value="Pyrid_ox_like"/>
    <property type="match status" value="1"/>
</dbReference>
<evidence type="ECO:0000259" key="2">
    <source>
        <dbReference type="Pfam" id="PF16242"/>
    </source>
</evidence>
<sequence length="180" mass="19552">MTASTQKSVHNNNATGHETHGDIDRLAELISDIRVAMLTTFPSGGKPHARPMYTQEIEAEDFDGTLWFMTDAESLKIAELAANPAVLITYAAPSKNRYVVVTGTAHSEHNPEKAHELWNIHAKGWYPNGPDDPSLALIRVQVASAEYWDGPSNTSYLLNLLTAVVTGTRVSTTGKHGTLG</sequence>
<protein>
    <submittedName>
        <fullName evidence="3">Pyridoxamine 5'-phosphate oxidase</fullName>
    </submittedName>
</protein>
<dbReference type="InterPro" id="IPR052917">
    <property type="entry name" value="Stress-Dev_Protein"/>
</dbReference>
<evidence type="ECO:0000313" key="3">
    <source>
        <dbReference type="EMBL" id="QDU28197.1"/>
    </source>
</evidence>
<name>A0A517YD87_9BACT</name>
<proteinExistence type="predicted"/>
<feature type="compositionally biased region" description="Polar residues" evidence="1">
    <location>
        <begin position="1"/>
        <end position="16"/>
    </location>
</feature>
<dbReference type="Gene3D" id="2.30.110.10">
    <property type="entry name" value="Electron Transport, Fmn-binding Protein, Chain A"/>
    <property type="match status" value="1"/>
</dbReference>
<dbReference type="KEGG" id="aagg:ETAA8_32970"/>
<evidence type="ECO:0000313" key="4">
    <source>
        <dbReference type="Proteomes" id="UP000315017"/>
    </source>
</evidence>
<dbReference type="PANTHER" id="PTHR34818:SF1">
    <property type="entry name" value="PROTEIN BLI-3"/>
    <property type="match status" value="1"/>
</dbReference>
<reference evidence="3 4" key="1">
    <citation type="submission" date="2019-02" db="EMBL/GenBank/DDBJ databases">
        <title>Deep-cultivation of Planctomycetes and their phenomic and genomic characterization uncovers novel biology.</title>
        <authorList>
            <person name="Wiegand S."/>
            <person name="Jogler M."/>
            <person name="Boedeker C."/>
            <person name="Pinto D."/>
            <person name="Vollmers J."/>
            <person name="Rivas-Marin E."/>
            <person name="Kohn T."/>
            <person name="Peeters S.H."/>
            <person name="Heuer A."/>
            <person name="Rast P."/>
            <person name="Oberbeckmann S."/>
            <person name="Bunk B."/>
            <person name="Jeske O."/>
            <person name="Meyerdierks A."/>
            <person name="Storesund J.E."/>
            <person name="Kallscheuer N."/>
            <person name="Luecker S."/>
            <person name="Lage O.M."/>
            <person name="Pohl T."/>
            <person name="Merkel B.J."/>
            <person name="Hornburger P."/>
            <person name="Mueller R.-W."/>
            <person name="Bruemmer F."/>
            <person name="Labrenz M."/>
            <person name="Spormann A.M."/>
            <person name="Op den Camp H."/>
            <person name="Overmann J."/>
            <person name="Amann R."/>
            <person name="Jetten M.S.M."/>
            <person name="Mascher T."/>
            <person name="Medema M.H."/>
            <person name="Devos D.P."/>
            <person name="Kaster A.-K."/>
            <person name="Ovreas L."/>
            <person name="Rohde M."/>
            <person name="Galperin M.Y."/>
            <person name="Jogler C."/>
        </authorList>
    </citation>
    <scope>NUCLEOTIDE SEQUENCE [LARGE SCALE GENOMIC DNA]</scope>
    <source>
        <strain evidence="3 4">ETA_A8</strain>
    </source>
</reference>
<dbReference type="SUPFAM" id="SSF50475">
    <property type="entry name" value="FMN-binding split barrel"/>
    <property type="match status" value="1"/>
</dbReference>
<dbReference type="EMBL" id="CP036274">
    <property type="protein sequence ID" value="QDU28197.1"/>
    <property type="molecule type" value="Genomic_DNA"/>
</dbReference>
<dbReference type="PANTHER" id="PTHR34818">
    <property type="entry name" value="PROTEIN BLI-3"/>
    <property type="match status" value="1"/>
</dbReference>
<dbReference type="InterPro" id="IPR012349">
    <property type="entry name" value="Split_barrel_FMN-bd"/>
</dbReference>
<feature type="region of interest" description="Disordered" evidence="1">
    <location>
        <begin position="1"/>
        <end position="20"/>
    </location>
</feature>
<dbReference type="OrthoDB" id="9795235at2"/>
<dbReference type="InterPro" id="IPR038725">
    <property type="entry name" value="YdaG_split_barrel_FMN-bd"/>
</dbReference>
<keyword evidence="4" id="KW-1185">Reference proteome</keyword>
<feature type="domain" description="General stress protein FMN-binding split barrel" evidence="2">
    <location>
        <begin position="23"/>
        <end position="169"/>
    </location>
</feature>
<dbReference type="Proteomes" id="UP000315017">
    <property type="component" value="Chromosome"/>
</dbReference>
<dbReference type="AlphaFoldDB" id="A0A517YD87"/>
<organism evidence="3 4">
    <name type="scientific">Anatilimnocola aggregata</name>
    <dbReference type="NCBI Taxonomy" id="2528021"/>
    <lineage>
        <taxon>Bacteria</taxon>
        <taxon>Pseudomonadati</taxon>
        <taxon>Planctomycetota</taxon>
        <taxon>Planctomycetia</taxon>
        <taxon>Pirellulales</taxon>
        <taxon>Pirellulaceae</taxon>
        <taxon>Anatilimnocola</taxon>
    </lineage>
</organism>